<dbReference type="SUPFAM" id="SSF75011">
    <property type="entry name" value="3-carboxy-cis,cis-mucoante lactonizing enzyme"/>
    <property type="match status" value="1"/>
</dbReference>
<comment type="caution">
    <text evidence="3">The sequence shown here is derived from an EMBL/GenBank/DDBJ whole genome shotgun (WGS) entry which is preliminary data.</text>
</comment>
<dbReference type="Pfam" id="PF10282">
    <property type="entry name" value="Lactonase"/>
    <property type="match status" value="1"/>
</dbReference>
<dbReference type="AlphaFoldDB" id="A0A372IKK8"/>
<evidence type="ECO:0008006" key="5">
    <source>
        <dbReference type="Google" id="ProtNLM"/>
    </source>
</evidence>
<keyword evidence="4" id="KW-1185">Reference proteome</keyword>
<gene>
    <name evidence="3" type="ORF">D0Y96_17515</name>
</gene>
<name>A0A372IKK8_9BACT</name>
<dbReference type="Gene3D" id="2.130.10.10">
    <property type="entry name" value="YVTN repeat-like/Quinoprotein amine dehydrogenase"/>
    <property type="match status" value="3"/>
</dbReference>
<dbReference type="InterPro" id="IPR050282">
    <property type="entry name" value="Cycloisomerase_2"/>
</dbReference>
<evidence type="ECO:0000256" key="1">
    <source>
        <dbReference type="ARBA" id="ARBA00005564"/>
    </source>
</evidence>
<protein>
    <recommendedName>
        <fullName evidence="5">Lactonase family protein</fullName>
    </recommendedName>
</protein>
<evidence type="ECO:0000256" key="2">
    <source>
        <dbReference type="ARBA" id="ARBA00022526"/>
    </source>
</evidence>
<dbReference type="InterPro" id="IPR019405">
    <property type="entry name" value="Lactonase_7-beta_prop"/>
</dbReference>
<keyword evidence="2" id="KW-0313">Glucose metabolism</keyword>
<keyword evidence="2" id="KW-0119">Carbohydrate metabolism</keyword>
<evidence type="ECO:0000313" key="3">
    <source>
        <dbReference type="EMBL" id="RFU15456.1"/>
    </source>
</evidence>
<dbReference type="PANTHER" id="PTHR30344">
    <property type="entry name" value="6-PHOSPHOGLUCONOLACTONASE-RELATED"/>
    <property type="match status" value="1"/>
</dbReference>
<comment type="similarity">
    <text evidence="1">Belongs to the cycloisomerase 2 family.</text>
</comment>
<dbReference type="GO" id="GO:0006006">
    <property type="term" value="P:glucose metabolic process"/>
    <property type="evidence" value="ECO:0007669"/>
    <property type="project" value="UniProtKB-KW"/>
</dbReference>
<dbReference type="PANTHER" id="PTHR30344:SF1">
    <property type="entry name" value="6-PHOSPHOGLUCONOLACTONASE"/>
    <property type="match status" value="1"/>
</dbReference>
<dbReference type="InterPro" id="IPR015943">
    <property type="entry name" value="WD40/YVTN_repeat-like_dom_sf"/>
</dbReference>
<evidence type="ECO:0000313" key="4">
    <source>
        <dbReference type="Proteomes" id="UP000264702"/>
    </source>
</evidence>
<proteinExistence type="inferred from homology"/>
<organism evidence="3 4">
    <name type="scientific">Paracidobacterium acidisoli</name>
    <dbReference type="NCBI Taxonomy" id="2303751"/>
    <lineage>
        <taxon>Bacteria</taxon>
        <taxon>Pseudomonadati</taxon>
        <taxon>Acidobacteriota</taxon>
        <taxon>Terriglobia</taxon>
        <taxon>Terriglobales</taxon>
        <taxon>Acidobacteriaceae</taxon>
        <taxon>Paracidobacterium</taxon>
    </lineage>
</organism>
<dbReference type="Proteomes" id="UP000264702">
    <property type="component" value="Unassembled WGS sequence"/>
</dbReference>
<dbReference type="GO" id="GO:0017057">
    <property type="term" value="F:6-phosphogluconolactonase activity"/>
    <property type="evidence" value="ECO:0007669"/>
    <property type="project" value="TreeGrafter"/>
</dbReference>
<reference evidence="3 4" key="1">
    <citation type="submission" date="2018-08" db="EMBL/GenBank/DDBJ databases">
        <title>Acidipila sp. 4G-K13, an acidobacterium isolated from forest soil.</title>
        <authorList>
            <person name="Gao Z.-H."/>
            <person name="Qiu L.-H."/>
        </authorList>
    </citation>
    <scope>NUCLEOTIDE SEQUENCE [LARGE SCALE GENOMIC DNA]</scope>
    <source>
        <strain evidence="3 4">4G-K13</strain>
    </source>
</reference>
<accession>A0A372IKK8</accession>
<sequence>MAGVTERMDKRMVVRSIQAVRSVRFWFSLPLAGLLMLCGCGQFFPPLTSGSGSGSGSGGATGDYLYVANSNSSLNTVAGFSIASGKLAGTNSSPYAIAVTPTTIAITPNNKYLYVADAIAGAIYGYTINSDGSLSVINNGNNGLVATQVYPLAMRVDTSGNWLVIADVSSDTAVFSVNSSSGALTFVSGTQVALTPGSAGRIAFNPADNLAFVAMGTGGVNVLNFNSSTGAISANQKLASGQAGGTSLSDTSLAVSPGGNFLFVTETTTGVKVLSIASNGALTSIAGSPYSTGSSGPNDVLVDSTGSYVYVANRPDATISAFSLNSTTGALTPIAGSPFSTGSEPSSLAEDNTHTYIAVACAGGSSDFEVYAIDTTTPGALDAFGNSTTGTDPTGAFQVVATN</sequence>
<dbReference type="EMBL" id="QVQT01000006">
    <property type="protein sequence ID" value="RFU15456.1"/>
    <property type="molecule type" value="Genomic_DNA"/>
</dbReference>